<evidence type="ECO:0000259" key="7">
    <source>
        <dbReference type="Pfam" id="PF01370"/>
    </source>
</evidence>
<dbReference type="Pfam" id="PF01370">
    <property type="entry name" value="Epimerase"/>
    <property type="match status" value="1"/>
</dbReference>
<organism evidence="8 9">
    <name type="scientific">Methylosinus sporium</name>
    <dbReference type="NCBI Taxonomy" id="428"/>
    <lineage>
        <taxon>Bacteria</taxon>
        <taxon>Pseudomonadati</taxon>
        <taxon>Pseudomonadota</taxon>
        <taxon>Alphaproteobacteria</taxon>
        <taxon>Hyphomicrobiales</taxon>
        <taxon>Methylocystaceae</taxon>
        <taxon>Methylosinus</taxon>
    </lineage>
</organism>
<reference evidence="8 9" key="1">
    <citation type="submission" date="2019-07" db="EMBL/GenBank/DDBJ databases">
        <title>Ln-dependent methylotrophs.</title>
        <authorList>
            <person name="Tani A."/>
        </authorList>
    </citation>
    <scope>NUCLEOTIDE SEQUENCE [LARGE SCALE GENOMIC DNA]</scope>
    <source>
        <strain evidence="8 9">SM89A</strain>
    </source>
</reference>
<evidence type="ECO:0000256" key="5">
    <source>
        <dbReference type="ARBA" id="ARBA00023027"/>
    </source>
</evidence>
<dbReference type="Gene3D" id="3.40.50.720">
    <property type="entry name" value="NAD(P)-binding Rossmann-like Domain"/>
    <property type="match status" value="1"/>
</dbReference>
<dbReference type="GO" id="GO:0005737">
    <property type="term" value="C:cytoplasm"/>
    <property type="evidence" value="ECO:0007669"/>
    <property type="project" value="UniProtKB-SubCell"/>
</dbReference>
<keyword evidence="4" id="KW-0210">Decarboxylase</keyword>
<evidence type="ECO:0000256" key="2">
    <source>
        <dbReference type="ARBA" id="ARBA00004496"/>
    </source>
</evidence>
<sequence>MDNRRILVTGGAGFLGSHLCERLIAAGHEVLCVDNFFTGQRKNIHHLLDHDNFELLRHDVTFPLFVEVDEIYNLACPASPIHYQFDPVQTTKTSVLGAINMLGLAKRLKVKVFQASTSEVYGDPSVHPQPESYWGNVNPLGPRACYDEGKRCAETLFFDYHRQHRLKIKVVRIFNTYGPRMHARDGRVVSNFIVQALKGEPITIYGEGLQTRSFCYVDDLIGGFTSLMDSPDNIVGPINIGNPNEFTIRQLAEQVIDLTGSASKLVFEPLPADDPKQRRPDISAAESLLGWAPTVQLREGLLRTIAYFDETLGRPRRA</sequence>
<dbReference type="InterPro" id="IPR044516">
    <property type="entry name" value="UXS-like"/>
</dbReference>
<dbReference type="GO" id="GO:0033320">
    <property type="term" value="P:UDP-D-xylose biosynthetic process"/>
    <property type="evidence" value="ECO:0007669"/>
    <property type="project" value="UniProtKB-UniPathway"/>
</dbReference>
<dbReference type="SUPFAM" id="SSF51735">
    <property type="entry name" value="NAD(P)-binding Rossmann-fold domains"/>
    <property type="match status" value="1"/>
</dbReference>
<feature type="domain" description="NAD-dependent epimerase/dehydratase" evidence="7">
    <location>
        <begin position="6"/>
        <end position="241"/>
    </location>
</feature>
<gene>
    <name evidence="8" type="ORF">FM996_21490</name>
</gene>
<dbReference type="GO" id="GO:0042732">
    <property type="term" value="P:D-xylose metabolic process"/>
    <property type="evidence" value="ECO:0007669"/>
    <property type="project" value="InterPro"/>
</dbReference>
<name>A0A549SCJ4_METSR</name>
<evidence type="ECO:0000313" key="9">
    <source>
        <dbReference type="Proteomes" id="UP000316781"/>
    </source>
</evidence>
<dbReference type="CDD" id="cd05230">
    <property type="entry name" value="UGD_SDR_e"/>
    <property type="match status" value="1"/>
</dbReference>
<dbReference type="InterPro" id="IPR001509">
    <property type="entry name" value="Epimerase_deHydtase"/>
</dbReference>
<evidence type="ECO:0000256" key="3">
    <source>
        <dbReference type="ARBA" id="ARBA00022490"/>
    </source>
</evidence>
<dbReference type="Proteomes" id="UP000316781">
    <property type="component" value="Unassembled WGS sequence"/>
</dbReference>
<protein>
    <submittedName>
        <fullName evidence="8">SDR family oxidoreductase</fullName>
    </submittedName>
</protein>
<dbReference type="PANTHER" id="PTHR43078:SF6">
    <property type="entry name" value="UDP-GLUCURONIC ACID DECARBOXYLASE 1"/>
    <property type="match status" value="1"/>
</dbReference>
<keyword evidence="6" id="KW-0456">Lyase</keyword>
<dbReference type="AlphaFoldDB" id="A0A549SCJ4"/>
<evidence type="ECO:0000256" key="4">
    <source>
        <dbReference type="ARBA" id="ARBA00022793"/>
    </source>
</evidence>
<keyword evidence="3" id="KW-0963">Cytoplasm</keyword>
<dbReference type="FunFam" id="3.40.50.720:FF:000150">
    <property type="entry name" value="UDP-glucuronic acid decarboxylase 6"/>
    <property type="match status" value="1"/>
</dbReference>
<dbReference type="InterPro" id="IPR036291">
    <property type="entry name" value="NAD(P)-bd_dom_sf"/>
</dbReference>
<comment type="cofactor">
    <cofactor evidence="1">
        <name>NAD(+)</name>
        <dbReference type="ChEBI" id="CHEBI:57540"/>
    </cofactor>
</comment>
<dbReference type="PANTHER" id="PTHR43078">
    <property type="entry name" value="UDP-GLUCURONIC ACID DECARBOXYLASE-RELATED"/>
    <property type="match status" value="1"/>
</dbReference>
<dbReference type="UniPathway" id="UPA00796">
    <property type="reaction ID" value="UER00771"/>
</dbReference>
<proteinExistence type="predicted"/>
<comment type="subcellular location">
    <subcellularLocation>
        <location evidence="2">Cytoplasm</location>
    </subcellularLocation>
</comment>
<evidence type="ECO:0000256" key="6">
    <source>
        <dbReference type="ARBA" id="ARBA00023239"/>
    </source>
</evidence>
<accession>A0A549SCJ4</accession>
<comment type="caution">
    <text evidence="8">The sequence shown here is derived from an EMBL/GenBank/DDBJ whole genome shotgun (WGS) entry which is preliminary data.</text>
</comment>
<keyword evidence="5" id="KW-0520">NAD</keyword>
<dbReference type="RefSeq" id="WP_142864731.1">
    <property type="nucleotide sequence ID" value="NZ_VJMF01000136.1"/>
</dbReference>
<evidence type="ECO:0000313" key="8">
    <source>
        <dbReference type="EMBL" id="TRL22036.1"/>
    </source>
</evidence>
<dbReference type="EMBL" id="VJMF01000136">
    <property type="protein sequence ID" value="TRL22036.1"/>
    <property type="molecule type" value="Genomic_DNA"/>
</dbReference>
<evidence type="ECO:0000256" key="1">
    <source>
        <dbReference type="ARBA" id="ARBA00001911"/>
    </source>
</evidence>
<dbReference type="GO" id="GO:0048040">
    <property type="term" value="F:UDP-glucuronate decarboxylase activity"/>
    <property type="evidence" value="ECO:0007669"/>
    <property type="project" value="TreeGrafter"/>
</dbReference>
<dbReference type="GO" id="GO:0070403">
    <property type="term" value="F:NAD+ binding"/>
    <property type="evidence" value="ECO:0007669"/>
    <property type="project" value="InterPro"/>
</dbReference>